<reference evidence="3" key="1">
    <citation type="journal article" date="2012" name="ISME J.">
        <title>Dinitrogen fixation in a unicellular chlorophyll d-containing cyanobacterium.</title>
        <authorList>
            <person name="Pfreundt U."/>
            <person name="Stal L.J."/>
            <person name="Voss B."/>
            <person name="Hess W.R."/>
        </authorList>
    </citation>
    <scope>NUCLEOTIDE SEQUENCE</scope>
    <source>
        <strain evidence="3">HICR111A</strain>
    </source>
</reference>
<evidence type="ECO:0000259" key="2">
    <source>
        <dbReference type="Pfam" id="PF00171"/>
    </source>
</evidence>
<dbReference type="AlphaFoldDB" id="I6TJQ8"/>
<dbReference type="InterPro" id="IPR016161">
    <property type="entry name" value="Ald_DH/histidinol_DH"/>
</dbReference>
<dbReference type="Gene3D" id="3.40.605.10">
    <property type="entry name" value="Aldehyde Dehydrogenase, Chain A, domain 1"/>
    <property type="match status" value="1"/>
</dbReference>
<dbReference type="SUPFAM" id="SSF53720">
    <property type="entry name" value="ALDH-like"/>
    <property type="match status" value="1"/>
</dbReference>
<accession>I6TJQ8</accession>
<dbReference type="CDD" id="cd07082">
    <property type="entry name" value="ALDH_F11_NP-GAPDH"/>
    <property type="match status" value="1"/>
</dbReference>
<dbReference type="Pfam" id="PF00171">
    <property type="entry name" value="Aldedh"/>
    <property type="match status" value="1"/>
</dbReference>
<protein>
    <submittedName>
        <fullName evidence="3">Aldehyde dehydrogenase</fullName>
    </submittedName>
</protein>
<feature type="domain" description="Aldehyde dehydrogenase" evidence="2">
    <location>
        <begin position="76"/>
        <end position="518"/>
    </location>
</feature>
<dbReference type="PANTHER" id="PTHR43353">
    <property type="entry name" value="SUCCINATE-SEMIALDEHYDE DEHYDROGENASE, MITOCHONDRIAL"/>
    <property type="match status" value="1"/>
</dbReference>
<dbReference type="InterPro" id="IPR050740">
    <property type="entry name" value="Aldehyde_DH_Superfamily"/>
</dbReference>
<dbReference type="GO" id="GO:0016620">
    <property type="term" value="F:oxidoreductase activity, acting on the aldehyde or oxo group of donors, NAD or NADP as acceptor"/>
    <property type="evidence" value="ECO:0007669"/>
    <property type="project" value="InterPro"/>
</dbReference>
<dbReference type="EMBL" id="JN585763">
    <property type="protein sequence ID" value="AFM92584.1"/>
    <property type="molecule type" value="Genomic_DNA"/>
</dbReference>
<sequence length="553" mass="61121">MINLISSPTNTTGKTQDQLKLLFPTADNVPEAFRLPTLINQNEYLINGELRHWEGDLETVWSPIHLQTETGLAPAPVGHFPLLTAQESLAALDAAVAAYDRGRGLWPTMSVAQRIEHMQDFAYRMQEKRDEVVKLLMWEIGKSFKDSQKEFDRTVTYIEDTIDALKNLDRLSSRFEIAEGVIGQIRRAPLGVVLCMGPSNYPLNETFTLLIPALIMGNTVVMKMPRPGVLPCTPLLDAFQKAFPPGVVNTVYGRGRVVTPPLMASGQISAFAFIGSSRAANELKKQHPKFNRLRTIYGLEAKNPGIILPNADLDLAVQECILGTLSYNGQRCTALKILFVHRQIVDVFLEKFSAAIANLKVGMPWDEGVMITPLPEVEKTQYFTDLVADATQHGASIVNAGGGTVHATIFYPAVVYPVTPEMRLYTEEQFGPVIPVVPYDDIETPINYIVNANYGQQVSIFGQDTDAIAELIDPLVSQVCRVNLNSQCQRGPDTFPFAGRKDSAVGTLSVSDALRSFSIRTLVAAKEQPLNKAIISEIVRERKSNFLSTDFIL</sequence>
<organism evidence="3">
    <name type="scientific">Acaryochloris sp. HICR111A</name>
    <dbReference type="NCBI Taxonomy" id="576912"/>
    <lineage>
        <taxon>Bacteria</taxon>
        <taxon>Bacillati</taxon>
        <taxon>Cyanobacteriota</taxon>
        <taxon>Cyanophyceae</taxon>
        <taxon>Acaryochloridales</taxon>
        <taxon>Acaryochloridaceae</taxon>
        <taxon>Acaryochloris</taxon>
    </lineage>
</organism>
<dbReference type="Gene3D" id="3.40.309.10">
    <property type="entry name" value="Aldehyde Dehydrogenase, Chain A, domain 2"/>
    <property type="match status" value="1"/>
</dbReference>
<dbReference type="InterPro" id="IPR016160">
    <property type="entry name" value="Ald_DH_CS_CYS"/>
</dbReference>
<dbReference type="PANTHER" id="PTHR43353:SF5">
    <property type="entry name" value="SUCCINATE-SEMIALDEHYDE DEHYDROGENASE, MITOCHONDRIAL"/>
    <property type="match status" value="1"/>
</dbReference>
<dbReference type="InterPro" id="IPR015590">
    <property type="entry name" value="Aldehyde_DH_dom"/>
</dbReference>
<dbReference type="PROSITE" id="PS00070">
    <property type="entry name" value="ALDEHYDE_DEHYDR_CYS"/>
    <property type="match status" value="1"/>
</dbReference>
<evidence type="ECO:0000256" key="1">
    <source>
        <dbReference type="ARBA" id="ARBA00023002"/>
    </source>
</evidence>
<name>I6TJQ8_9CYAN</name>
<evidence type="ECO:0000313" key="3">
    <source>
        <dbReference type="EMBL" id="AFM92584.1"/>
    </source>
</evidence>
<keyword evidence="1" id="KW-0560">Oxidoreductase</keyword>
<proteinExistence type="predicted"/>
<dbReference type="InterPro" id="IPR016162">
    <property type="entry name" value="Ald_DH_N"/>
</dbReference>
<dbReference type="InterPro" id="IPR016163">
    <property type="entry name" value="Ald_DH_C"/>
</dbReference>